<evidence type="ECO:0000313" key="2">
    <source>
        <dbReference type="Proteomes" id="UP000198211"/>
    </source>
</evidence>
<gene>
    <name evidence="1" type="ORF">PHMEG_0005809</name>
</gene>
<evidence type="ECO:0000313" key="1">
    <source>
        <dbReference type="EMBL" id="OWZ19873.1"/>
    </source>
</evidence>
<protein>
    <submittedName>
        <fullName evidence="1">Uncharacterized protein</fullName>
    </submittedName>
</protein>
<sequence length="105" mass="11616">MEVFDFDKVPAKSRVIDGLISTNSNFIDSGGTMNAVGAGVCERAGLRDSIKDHGLEMPIKLAHRKNGIYKPSFGLHLFIEDSDPYRGDFVVLPVPEQQDILLRMP</sequence>
<dbReference type="Proteomes" id="UP000198211">
    <property type="component" value="Unassembled WGS sequence"/>
</dbReference>
<accession>A0A225WQ91</accession>
<dbReference type="OrthoDB" id="127298at2759"/>
<dbReference type="EMBL" id="NBNE01000390">
    <property type="protein sequence ID" value="OWZ19873.1"/>
    <property type="molecule type" value="Genomic_DNA"/>
</dbReference>
<keyword evidence="2" id="KW-1185">Reference proteome</keyword>
<reference evidence="2" key="1">
    <citation type="submission" date="2017-03" db="EMBL/GenBank/DDBJ databases">
        <title>Phytopthora megakarya and P. palmivora, two closely related causual agents of cacao black pod achieved similar genome size and gene model numbers by different mechanisms.</title>
        <authorList>
            <person name="Ali S."/>
            <person name="Shao J."/>
            <person name="Larry D.J."/>
            <person name="Kronmiller B."/>
            <person name="Shen D."/>
            <person name="Strem M.D."/>
            <person name="Melnick R.L."/>
            <person name="Guiltinan M.J."/>
            <person name="Tyler B.M."/>
            <person name="Meinhardt L.W."/>
            <person name="Bailey B.A."/>
        </authorList>
    </citation>
    <scope>NUCLEOTIDE SEQUENCE [LARGE SCALE GENOMIC DNA]</scope>
    <source>
        <strain evidence="2">zdho120</strain>
    </source>
</reference>
<dbReference type="AlphaFoldDB" id="A0A225WQ91"/>
<proteinExistence type="predicted"/>
<name>A0A225WQ91_9STRA</name>
<comment type="caution">
    <text evidence="1">The sequence shown here is derived from an EMBL/GenBank/DDBJ whole genome shotgun (WGS) entry which is preliminary data.</text>
</comment>
<organism evidence="1 2">
    <name type="scientific">Phytophthora megakarya</name>
    <dbReference type="NCBI Taxonomy" id="4795"/>
    <lineage>
        <taxon>Eukaryota</taxon>
        <taxon>Sar</taxon>
        <taxon>Stramenopiles</taxon>
        <taxon>Oomycota</taxon>
        <taxon>Peronosporomycetes</taxon>
        <taxon>Peronosporales</taxon>
        <taxon>Peronosporaceae</taxon>
        <taxon>Phytophthora</taxon>
    </lineage>
</organism>